<protein>
    <recommendedName>
        <fullName evidence="5">MYND-type domain-containing protein</fullName>
    </recommendedName>
</protein>
<dbReference type="PROSITE" id="PS50865">
    <property type="entry name" value="ZF_MYND_2"/>
    <property type="match status" value="1"/>
</dbReference>
<dbReference type="InterPro" id="IPR002893">
    <property type="entry name" value="Znf_MYND"/>
</dbReference>
<evidence type="ECO:0000256" key="1">
    <source>
        <dbReference type="ARBA" id="ARBA00022723"/>
    </source>
</evidence>
<evidence type="ECO:0000313" key="6">
    <source>
        <dbReference type="EMBL" id="JAS28378.1"/>
    </source>
</evidence>
<evidence type="ECO:0000256" key="4">
    <source>
        <dbReference type="PROSITE-ProRule" id="PRU00134"/>
    </source>
</evidence>
<reference evidence="6" key="1">
    <citation type="submission" date="2015-12" db="EMBL/GenBank/DDBJ databases">
        <title>De novo transcriptome assembly of four potential Pierce s Disease insect vectors from Arizona vineyards.</title>
        <authorList>
            <person name="Tassone E.E."/>
        </authorList>
    </citation>
    <scope>NUCLEOTIDE SEQUENCE</scope>
</reference>
<proteinExistence type="predicted"/>
<dbReference type="AlphaFoldDB" id="A0A1B6DRQ8"/>
<dbReference type="GO" id="GO:0008270">
    <property type="term" value="F:zinc ion binding"/>
    <property type="evidence" value="ECO:0007669"/>
    <property type="project" value="UniProtKB-KW"/>
</dbReference>
<name>A0A1B6DRQ8_9HEMI</name>
<gene>
    <name evidence="6" type="ORF">g.2032</name>
</gene>
<evidence type="ECO:0000256" key="3">
    <source>
        <dbReference type="ARBA" id="ARBA00022833"/>
    </source>
</evidence>
<dbReference type="SUPFAM" id="SSF144232">
    <property type="entry name" value="HIT/MYND zinc finger-like"/>
    <property type="match status" value="1"/>
</dbReference>
<evidence type="ECO:0000256" key="2">
    <source>
        <dbReference type="ARBA" id="ARBA00022771"/>
    </source>
</evidence>
<keyword evidence="3" id="KW-0862">Zinc</keyword>
<dbReference type="EMBL" id="GEDC01008920">
    <property type="protein sequence ID" value="JAS28378.1"/>
    <property type="molecule type" value="Transcribed_RNA"/>
</dbReference>
<organism evidence="6">
    <name type="scientific">Clastoptera arizonana</name>
    <name type="common">Arizona spittle bug</name>
    <dbReference type="NCBI Taxonomy" id="38151"/>
    <lineage>
        <taxon>Eukaryota</taxon>
        <taxon>Metazoa</taxon>
        <taxon>Ecdysozoa</taxon>
        <taxon>Arthropoda</taxon>
        <taxon>Hexapoda</taxon>
        <taxon>Insecta</taxon>
        <taxon>Pterygota</taxon>
        <taxon>Neoptera</taxon>
        <taxon>Paraneoptera</taxon>
        <taxon>Hemiptera</taxon>
        <taxon>Auchenorrhyncha</taxon>
        <taxon>Cercopoidea</taxon>
        <taxon>Clastopteridae</taxon>
        <taxon>Clastoptera</taxon>
    </lineage>
</organism>
<dbReference type="Pfam" id="PF01753">
    <property type="entry name" value="zf-MYND"/>
    <property type="match status" value="1"/>
</dbReference>
<sequence>MHKSKKTFTKKNKHTKNSEHICTSNIKTIEDEYFLHTKLQDLNTKASSAKNYTKGKVFVREYFVHSLCQVCKKELKTPVPCKKCQMINYCCEEHRREHWVSHMEICEAIENICEQRNTSHVMEGAVNLSPSEFKNLRMLNLSLCQQIITRELDLWEREMFLHPNICEICFEFNSGKLTRCMNCNYSSSCNLHNNDKHDQWCNALLIYQKIIQYYFNNGYNYIHLSNLKCKEMYLYLDS</sequence>
<dbReference type="Gene3D" id="6.10.140.2220">
    <property type="match status" value="1"/>
</dbReference>
<feature type="non-terminal residue" evidence="6">
    <location>
        <position position="238"/>
    </location>
</feature>
<keyword evidence="2 4" id="KW-0863">Zinc-finger</keyword>
<feature type="domain" description="MYND-type" evidence="5">
    <location>
        <begin position="68"/>
        <end position="106"/>
    </location>
</feature>
<accession>A0A1B6DRQ8</accession>
<evidence type="ECO:0000259" key="5">
    <source>
        <dbReference type="PROSITE" id="PS50865"/>
    </source>
</evidence>
<keyword evidence="1" id="KW-0479">Metal-binding</keyword>